<dbReference type="Pfam" id="PF00176">
    <property type="entry name" value="SNF2-rel_dom"/>
    <property type="match status" value="1"/>
</dbReference>
<keyword evidence="15" id="KW-0347">Helicase</keyword>
<dbReference type="InterPro" id="IPR023780">
    <property type="entry name" value="Chromo_domain"/>
</dbReference>
<dbReference type="GO" id="GO:0005634">
    <property type="term" value="C:nucleus"/>
    <property type="evidence" value="ECO:0007669"/>
    <property type="project" value="UniProtKB-SubCell"/>
</dbReference>
<dbReference type="EMBL" id="JANBPY010000039">
    <property type="protein sequence ID" value="KAJ1969607.1"/>
    <property type="molecule type" value="Genomic_DNA"/>
</dbReference>
<feature type="compositionally biased region" description="Basic residues" evidence="11">
    <location>
        <begin position="1539"/>
        <end position="1548"/>
    </location>
</feature>
<evidence type="ECO:0000256" key="9">
    <source>
        <dbReference type="ARBA" id="ARBA00023163"/>
    </source>
</evidence>
<feature type="compositionally biased region" description="Low complexity" evidence="11">
    <location>
        <begin position="203"/>
        <end position="237"/>
    </location>
</feature>
<dbReference type="GO" id="GO:0016887">
    <property type="term" value="F:ATP hydrolysis activity"/>
    <property type="evidence" value="ECO:0007669"/>
    <property type="project" value="TreeGrafter"/>
</dbReference>
<dbReference type="PROSITE" id="PS50013">
    <property type="entry name" value="CHROMO_2"/>
    <property type="match status" value="1"/>
</dbReference>
<evidence type="ECO:0000256" key="6">
    <source>
        <dbReference type="ARBA" id="ARBA00022840"/>
    </source>
</evidence>
<evidence type="ECO:0000256" key="4">
    <source>
        <dbReference type="ARBA" id="ARBA00022741"/>
    </source>
</evidence>
<evidence type="ECO:0000256" key="7">
    <source>
        <dbReference type="ARBA" id="ARBA00023015"/>
    </source>
</evidence>
<feature type="compositionally biased region" description="Low complexity" evidence="11">
    <location>
        <begin position="291"/>
        <end position="301"/>
    </location>
</feature>
<keyword evidence="10" id="KW-0539">Nucleus</keyword>
<dbReference type="Gene3D" id="3.40.50.300">
    <property type="entry name" value="P-loop containing nucleotide triphosphate hydrolases"/>
    <property type="match status" value="1"/>
</dbReference>
<dbReference type="InterPro" id="IPR049730">
    <property type="entry name" value="SNF2/RAD54-like_C"/>
</dbReference>
<feature type="compositionally biased region" description="Pro residues" evidence="11">
    <location>
        <begin position="39"/>
        <end position="51"/>
    </location>
</feature>
<feature type="compositionally biased region" description="Polar residues" evidence="11">
    <location>
        <begin position="1602"/>
        <end position="1616"/>
    </location>
</feature>
<feature type="region of interest" description="Disordered" evidence="11">
    <location>
        <begin position="1301"/>
        <end position="1339"/>
    </location>
</feature>
<dbReference type="EC" id="3.6.4.12" evidence="15"/>
<dbReference type="GO" id="GO:0003678">
    <property type="term" value="F:DNA helicase activity"/>
    <property type="evidence" value="ECO:0007669"/>
    <property type="project" value="UniProtKB-EC"/>
</dbReference>
<dbReference type="InterPro" id="IPR023779">
    <property type="entry name" value="Chromodomain_CS"/>
</dbReference>
<sequence length="1838" mass="206279">MDPHGTGPYRGQPNHPHAPPPTADPPPGGFPIQPNGYQPWPPNVRPPPQPVPWNYHQPSYPPVNNMVPGHTYPTNHALPIQPSGNTQWTQPPAPVLPNYGAVGTGASLGRPTPSAGMVPQPVAAPARAPVPTVAQESVINGQPPAQQRLSQNSHISEPAPSSDESESHSNRSASPPIRTAQSNRAPARPVHRNAISDDESEFSDSASASSAADDSMDASYSDFATSESSSEAMSPSESDSDFEFRPGRTQRKPRKRTTQKGRGGASRAGASSRALYVARRKPARRGQQGMSDSDLSSDTSDWGPSKPRARREPSADELSDLGIVRSSSRRGATAVKSYNENDMYEWDSGADNQGDARSKHSSGVRDPTLDNADYSTDGDHGLGSASLEPVAKLQQLIGEPDPDAEPNIEALRDYRLRPGVVDHQANGPVPLDVNSDSEDANAFDPTRYEYRVKWQYWSHLYDTWETLDFLSQCRGAKKFSNYVKNVVEADYYFRTDPATTPEDIEQRNIQQELERESLAQHVVLERIVACRPARYSPQERMEMLPGSRPRRLANAELASQTEETPYEETDDGPTHLEYLCRWSGLPHKDCTWETEADIVAMDNQSAIDDYYDRIQRSTVPHRGEHYHSRQKPRPRFHQLTQQPKYLVGGELRDYQLTAINWMGSLWSRNENGILADEMGLGKTIQTISFISYLFHSLHVYGPCLVVVPLSTIMAWEREFQKWAPDINTIAYIGDNRSRQAIRQFEFYVPDQGQDGRPVYPDSRYAPTLAQELADVRQHQPKLLFNVLLTTYELVIKDQAVLGDIRWAFMAVDEAHRLKNSQSLLSETLRSFQITNSLLVTGTPLQNSVKELYSLCNFLMPDKFSDREHAYFDFQVGDADPDKIRELHQRLRPYMLRRLKKEVEKSMPQKIERILRVELAPLQVHYYRNILTRNYQALNRGASGTSQMSLLNIVMELKKASNHPFLFPNAETLASGREEQLRGLIHNSGKMVLLDKLLTRLKAGGHRVLIFSQMVRLLDILSDYLALRGYAHQRLDGSVGSEARKKAIDQFNAPQSQDFVFLLSTRAGGLGINLTAADTVIIFDSDWNPQNDLQAMARAHRIGQTKTVNVYRLISKGTIEEDVIERAKRKMVLEYCIIKRMDTSGQSVLQSGTKSQSTLAVLKELAGDKAEQLAQLVPSNKANANQYFNRDELSAILKFGASNMFKESDNQKKLDDLDLDDILDRAEPHDTTSGPAGDEEGEDFLNQFQVADYGPGQDEMLEWDTIIPEDDRKRLDEEAERERLQQEEELYWSSRRRRKVVSYAEDGPGSGRHESETRGAPNGGGESSRRDLQGYSTDPQVLTDKELRALYRALLKFGDLHTRYDAIVEESDLGHKDRELLETTVQELMEVCREAVANETKSKTDTGAAPDEGERDIDSDSGDKRTAGKLTNTIRFRNLTGINASLLLQRNEELRVLAEHLGALTQLTRFRLHVPPKPVHNWACSWGQKDDAMLLVGVYKHGFGHWERIRDDPSLGFADKFFLGSQAGTPASATAPPGKSRTKASKSRASKIIDAPKSAHLNRRAEYLLKAFTAQKLAQQRKKSASSRSKTGTSAGTKRARASETSRSGRTSQGSNSKRARATPTSSQSSRTSKRRTKREAAHVKIRHQAPAKGDLTSEDDLSSVPSNFDDTEGEDDDPIENGEDGEDDTASRKRSGSRLRQTTTRRNTSRRTLAKPKAQSPPMEEDGYTYYDSMDDAECKDAMRPVKQELKTIRKDDSNLPASEKAQLIRDCVKAVGDHITKVVAQHHPETTRHRGKVRDVMQHRWGRHLWAFTTYFWPRPVLPEKLQSIYHKMLDHD</sequence>
<dbReference type="Pfam" id="PF00385">
    <property type="entry name" value="Chromo"/>
    <property type="match status" value="2"/>
</dbReference>
<dbReference type="PROSITE" id="PS51194">
    <property type="entry name" value="HELICASE_CTER"/>
    <property type="match status" value="1"/>
</dbReference>
<dbReference type="GO" id="GO:0000785">
    <property type="term" value="C:chromatin"/>
    <property type="evidence" value="ECO:0007669"/>
    <property type="project" value="TreeGrafter"/>
</dbReference>
<dbReference type="InterPro" id="IPR001650">
    <property type="entry name" value="Helicase_C-like"/>
</dbReference>
<gene>
    <name evidence="15" type="primary">hrp3</name>
    <name evidence="15" type="ORF">IWQ62_000517</name>
</gene>
<feature type="compositionally biased region" description="Low complexity" evidence="11">
    <location>
        <begin position="118"/>
        <end position="134"/>
    </location>
</feature>
<feature type="compositionally biased region" description="Polar residues" evidence="11">
    <location>
        <begin position="135"/>
        <end position="155"/>
    </location>
</feature>
<evidence type="ECO:0000259" key="13">
    <source>
        <dbReference type="PROSITE" id="PS51192"/>
    </source>
</evidence>
<organism evidence="15 16">
    <name type="scientific">Dispira parvispora</name>
    <dbReference type="NCBI Taxonomy" id="1520584"/>
    <lineage>
        <taxon>Eukaryota</taxon>
        <taxon>Fungi</taxon>
        <taxon>Fungi incertae sedis</taxon>
        <taxon>Zoopagomycota</taxon>
        <taxon>Kickxellomycotina</taxon>
        <taxon>Dimargaritomycetes</taxon>
        <taxon>Dimargaritales</taxon>
        <taxon>Dimargaritaceae</taxon>
        <taxon>Dispira</taxon>
    </lineage>
</organism>
<dbReference type="GO" id="GO:0003682">
    <property type="term" value="F:chromatin binding"/>
    <property type="evidence" value="ECO:0007669"/>
    <property type="project" value="TreeGrafter"/>
</dbReference>
<dbReference type="InterPro" id="IPR038718">
    <property type="entry name" value="SNF2-like_sf"/>
</dbReference>
<keyword evidence="3" id="KW-0677">Repeat</keyword>
<dbReference type="PROSITE" id="PS00598">
    <property type="entry name" value="CHROMO_1"/>
    <property type="match status" value="1"/>
</dbReference>
<evidence type="ECO:0000256" key="11">
    <source>
        <dbReference type="SAM" id="MobiDB-lite"/>
    </source>
</evidence>
<evidence type="ECO:0000313" key="15">
    <source>
        <dbReference type="EMBL" id="KAJ1969607.1"/>
    </source>
</evidence>
<dbReference type="SMART" id="SM00490">
    <property type="entry name" value="HELICc"/>
    <property type="match status" value="1"/>
</dbReference>
<comment type="similarity">
    <text evidence="2">Belongs to the SNF2/RAD54 helicase family.</text>
</comment>
<feature type="domain" description="Helicase C-terminal" evidence="14">
    <location>
        <begin position="992"/>
        <end position="1155"/>
    </location>
</feature>
<dbReference type="Pfam" id="PF18196">
    <property type="entry name" value="Cdh1_DBD_1"/>
    <property type="match status" value="1"/>
</dbReference>
<feature type="compositionally biased region" description="Basic residues" evidence="11">
    <location>
        <begin position="248"/>
        <end position="259"/>
    </location>
</feature>
<dbReference type="GO" id="GO:0003677">
    <property type="term" value="F:DNA binding"/>
    <property type="evidence" value="ECO:0007669"/>
    <property type="project" value="UniProtKB-KW"/>
</dbReference>
<feature type="region of interest" description="Disordered" evidence="11">
    <location>
        <begin position="1577"/>
        <end position="1728"/>
    </location>
</feature>
<keyword evidence="6" id="KW-0067">ATP-binding</keyword>
<feature type="compositionally biased region" description="Low complexity" evidence="11">
    <location>
        <begin position="1527"/>
        <end position="1538"/>
    </location>
</feature>
<dbReference type="Proteomes" id="UP001150925">
    <property type="component" value="Unassembled WGS sequence"/>
</dbReference>
<dbReference type="GO" id="GO:0034728">
    <property type="term" value="P:nucleosome organization"/>
    <property type="evidence" value="ECO:0007669"/>
    <property type="project" value="TreeGrafter"/>
</dbReference>
<feature type="compositionally biased region" description="Acidic residues" evidence="11">
    <location>
        <begin position="1669"/>
        <end position="1688"/>
    </location>
</feature>
<evidence type="ECO:0000256" key="10">
    <source>
        <dbReference type="ARBA" id="ARBA00023242"/>
    </source>
</evidence>
<feature type="compositionally biased region" description="Polar residues" evidence="11">
    <location>
        <begin position="325"/>
        <end position="340"/>
    </location>
</feature>
<dbReference type="InterPro" id="IPR025260">
    <property type="entry name" value="CHD1-like_C"/>
</dbReference>
<evidence type="ECO:0000259" key="12">
    <source>
        <dbReference type="PROSITE" id="PS50013"/>
    </source>
</evidence>
<dbReference type="OrthoDB" id="5857104at2759"/>
<dbReference type="InterPro" id="IPR041150">
    <property type="entry name" value="Cdh1_DBD"/>
</dbReference>
<dbReference type="SMART" id="SM01176">
    <property type="entry name" value="DUF4208"/>
    <property type="match status" value="1"/>
</dbReference>
<accession>A0A9W8E4X7</accession>
<dbReference type="GO" id="GO:0042393">
    <property type="term" value="F:histone binding"/>
    <property type="evidence" value="ECO:0007669"/>
    <property type="project" value="TreeGrafter"/>
</dbReference>
<proteinExistence type="inferred from homology"/>
<feature type="compositionally biased region" description="Low complexity" evidence="11">
    <location>
        <begin position="1585"/>
        <end position="1596"/>
    </location>
</feature>
<keyword evidence="4" id="KW-0547">Nucleotide-binding</keyword>
<feature type="compositionally biased region" description="Basic residues" evidence="11">
    <location>
        <begin position="1631"/>
        <end position="1649"/>
    </location>
</feature>
<dbReference type="InterPro" id="IPR056302">
    <property type="entry name" value="CHD1-2/Hrp3_HTH"/>
</dbReference>
<dbReference type="PROSITE" id="PS51192">
    <property type="entry name" value="HELICASE_ATP_BIND_1"/>
    <property type="match status" value="1"/>
</dbReference>
<dbReference type="Gene3D" id="1.10.10.60">
    <property type="entry name" value="Homeodomain-like"/>
    <property type="match status" value="1"/>
</dbReference>
<comment type="caution">
    <text evidence="15">The sequence shown here is derived from an EMBL/GenBank/DDBJ whole genome shotgun (WGS) entry which is preliminary data.</text>
</comment>
<dbReference type="InterPro" id="IPR000953">
    <property type="entry name" value="Chromo/chromo_shadow_dom"/>
</dbReference>
<dbReference type="InterPro" id="IPR016197">
    <property type="entry name" value="Chromo-like_dom_sf"/>
</dbReference>
<dbReference type="InterPro" id="IPR027417">
    <property type="entry name" value="P-loop_NTPase"/>
</dbReference>
<evidence type="ECO:0000256" key="3">
    <source>
        <dbReference type="ARBA" id="ARBA00022737"/>
    </source>
</evidence>
<feature type="region of interest" description="Disordered" evidence="11">
    <location>
        <begin position="1395"/>
        <end position="1423"/>
    </location>
</feature>
<evidence type="ECO:0000256" key="2">
    <source>
        <dbReference type="ARBA" id="ARBA00007025"/>
    </source>
</evidence>
<feature type="domain" description="Chromo" evidence="12">
    <location>
        <begin position="522"/>
        <end position="622"/>
    </location>
</feature>
<feature type="region of interest" description="Disordered" evidence="11">
    <location>
        <begin position="83"/>
        <end position="385"/>
    </location>
</feature>
<keyword evidence="9" id="KW-0804">Transcription</keyword>
<evidence type="ECO:0000256" key="8">
    <source>
        <dbReference type="ARBA" id="ARBA00023125"/>
    </source>
</evidence>
<dbReference type="PANTHER" id="PTHR45623:SF14">
    <property type="entry name" value="CHROMODOMAIN-HELICASE-DNA-BINDING PROTEIN 1"/>
    <property type="match status" value="1"/>
</dbReference>
<dbReference type="CDD" id="cd18793">
    <property type="entry name" value="SF2_C_SNF"/>
    <property type="match status" value="1"/>
</dbReference>
<dbReference type="Pfam" id="PF00271">
    <property type="entry name" value="Helicase_C"/>
    <property type="match status" value="1"/>
</dbReference>
<dbReference type="Gene3D" id="6.10.140.1440">
    <property type="match status" value="1"/>
</dbReference>
<feature type="domain" description="Helicase ATP-binding" evidence="13">
    <location>
        <begin position="663"/>
        <end position="861"/>
    </location>
</feature>
<dbReference type="SMART" id="SM00298">
    <property type="entry name" value="CHROMO"/>
    <property type="match status" value="2"/>
</dbReference>
<dbReference type="InterPro" id="IPR000330">
    <property type="entry name" value="SNF2_N"/>
</dbReference>
<feature type="region of interest" description="Disordered" evidence="11">
    <location>
        <begin position="1"/>
        <end position="68"/>
    </location>
</feature>
<dbReference type="SUPFAM" id="SSF52540">
    <property type="entry name" value="P-loop containing nucleoside triphosphate hydrolases"/>
    <property type="match status" value="2"/>
</dbReference>
<evidence type="ECO:0000259" key="14">
    <source>
        <dbReference type="PROSITE" id="PS51194"/>
    </source>
</evidence>
<keyword evidence="8" id="KW-0238">DNA-binding</keyword>
<dbReference type="PANTHER" id="PTHR45623">
    <property type="entry name" value="CHROMODOMAIN-HELICASE-DNA-BINDING PROTEIN 3-RELATED-RELATED"/>
    <property type="match status" value="1"/>
</dbReference>
<evidence type="ECO:0000256" key="1">
    <source>
        <dbReference type="ARBA" id="ARBA00004123"/>
    </source>
</evidence>
<dbReference type="SUPFAM" id="SSF54160">
    <property type="entry name" value="Chromo domain-like"/>
    <property type="match status" value="2"/>
</dbReference>
<feature type="compositionally biased region" description="Pro residues" evidence="11">
    <location>
        <begin position="16"/>
        <end position="29"/>
    </location>
</feature>
<dbReference type="Pfam" id="PF13907">
    <property type="entry name" value="CHD1-like_C"/>
    <property type="match status" value="1"/>
</dbReference>
<comment type="subcellular location">
    <subcellularLocation>
        <location evidence="1">Nucleus</location>
    </subcellularLocation>
</comment>
<protein>
    <submittedName>
        <fullName evidence="15">ATP-dependent DNA helicase Hrp3</fullName>
        <ecNumber evidence="15">3.6.4.12</ecNumber>
    </submittedName>
</protein>
<dbReference type="SMART" id="SM00487">
    <property type="entry name" value="DEXDc"/>
    <property type="match status" value="1"/>
</dbReference>
<evidence type="ECO:0000256" key="5">
    <source>
        <dbReference type="ARBA" id="ARBA00022801"/>
    </source>
</evidence>
<evidence type="ECO:0000313" key="16">
    <source>
        <dbReference type="Proteomes" id="UP001150925"/>
    </source>
</evidence>
<feature type="compositionally biased region" description="Low complexity" evidence="11">
    <location>
        <begin position="1621"/>
        <end position="1630"/>
    </location>
</feature>
<dbReference type="Gene3D" id="2.40.50.40">
    <property type="match status" value="2"/>
</dbReference>
<reference evidence="15" key="1">
    <citation type="submission" date="2022-07" db="EMBL/GenBank/DDBJ databases">
        <title>Phylogenomic reconstructions and comparative analyses of Kickxellomycotina fungi.</title>
        <authorList>
            <person name="Reynolds N.K."/>
            <person name="Stajich J.E."/>
            <person name="Barry K."/>
            <person name="Grigoriev I.V."/>
            <person name="Crous P."/>
            <person name="Smith M.E."/>
        </authorList>
    </citation>
    <scope>NUCLEOTIDE SEQUENCE</scope>
    <source>
        <strain evidence="15">RSA 1196</strain>
    </source>
</reference>
<keyword evidence="16" id="KW-1185">Reference proteome</keyword>
<name>A0A9W8E4X7_9FUNG</name>
<keyword evidence="7" id="KW-0805">Transcription regulation</keyword>
<feature type="region of interest" description="Disordered" evidence="11">
    <location>
        <begin position="1527"/>
        <end position="1556"/>
    </location>
</feature>
<dbReference type="GO" id="GO:0005524">
    <property type="term" value="F:ATP binding"/>
    <property type="evidence" value="ECO:0007669"/>
    <property type="project" value="UniProtKB-KW"/>
</dbReference>
<dbReference type="InterPro" id="IPR014001">
    <property type="entry name" value="Helicase_ATP-bd"/>
</dbReference>
<dbReference type="Gene3D" id="3.40.50.10810">
    <property type="entry name" value="Tandem AAA-ATPase domain"/>
    <property type="match status" value="1"/>
</dbReference>
<dbReference type="Pfam" id="PF23588">
    <property type="entry name" value="HTH_CHD1_Hrp3"/>
    <property type="match status" value="1"/>
</dbReference>
<keyword evidence="5 15" id="KW-0378">Hydrolase</keyword>
<dbReference type="GO" id="GO:0140658">
    <property type="term" value="F:ATP-dependent chromatin remodeler activity"/>
    <property type="evidence" value="ECO:0007669"/>
    <property type="project" value="TreeGrafter"/>
</dbReference>